<name>A0A0V9ULD9_9NOCA</name>
<dbReference type="Pfam" id="PF03992">
    <property type="entry name" value="ABM"/>
    <property type="match status" value="1"/>
</dbReference>
<feature type="domain" description="ABM" evidence="1">
    <location>
        <begin position="2"/>
        <end position="92"/>
    </location>
</feature>
<dbReference type="EMBL" id="AZXY01000004">
    <property type="protein sequence ID" value="KSZ58816.1"/>
    <property type="molecule type" value="Genomic_DNA"/>
</dbReference>
<dbReference type="InterPro" id="IPR050404">
    <property type="entry name" value="Heme-degrading_MO"/>
</dbReference>
<evidence type="ECO:0000259" key="1">
    <source>
        <dbReference type="PROSITE" id="PS51725"/>
    </source>
</evidence>
<proteinExistence type="predicted"/>
<comment type="caution">
    <text evidence="2">The sequence shown here is derived from an EMBL/GenBank/DDBJ whole genome shotgun (WGS) entry which is preliminary data.</text>
</comment>
<evidence type="ECO:0000313" key="2">
    <source>
        <dbReference type="EMBL" id="KSZ58816.1"/>
    </source>
</evidence>
<dbReference type="RefSeq" id="WP_059382891.1">
    <property type="nucleotide sequence ID" value="NZ_AZXY01000004.1"/>
</dbReference>
<protein>
    <submittedName>
        <fullName evidence="2">Antibiotic biosynthesis monooxygenase</fullName>
    </submittedName>
</protein>
<dbReference type="PATRIC" id="fig|1441730.3.peg.1930"/>
<dbReference type="InterPro" id="IPR011008">
    <property type="entry name" value="Dimeric_a/b-barrel"/>
</dbReference>
<dbReference type="AlphaFoldDB" id="A0A0V9ULD9"/>
<keyword evidence="2" id="KW-0560">Oxidoreductase</keyword>
<dbReference type="PANTHER" id="PTHR34474:SF2">
    <property type="entry name" value="SIGNAL TRANSDUCTION PROTEIN TRAP"/>
    <property type="match status" value="1"/>
</dbReference>
<dbReference type="Proteomes" id="UP000053060">
    <property type="component" value="Unassembled WGS sequence"/>
</dbReference>
<dbReference type="GO" id="GO:0004497">
    <property type="term" value="F:monooxygenase activity"/>
    <property type="evidence" value="ECO:0007669"/>
    <property type="project" value="UniProtKB-KW"/>
</dbReference>
<dbReference type="SUPFAM" id="SSF54909">
    <property type="entry name" value="Dimeric alpha+beta barrel"/>
    <property type="match status" value="1"/>
</dbReference>
<dbReference type="InterPro" id="IPR007138">
    <property type="entry name" value="ABM_dom"/>
</dbReference>
<evidence type="ECO:0000313" key="3">
    <source>
        <dbReference type="Proteomes" id="UP000053060"/>
    </source>
</evidence>
<accession>A0A0V9ULD9</accession>
<dbReference type="Gene3D" id="3.30.70.100">
    <property type="match status" value="1"/>
</dbReference>
<reference evidence="2 3" key="2">
    <citation type="journal article" date="2016" name="Genome Announc.">
        <title>Draft Genome Sequence of a Versatile Hydrocarbon-Degrading Bacterium, Rhodococcus pyridinivorans Strain KG-16, Collected from Oil Fields in India.</title>
        <authorList>
            <person name="Aggarwal R.K."/>
            <person name="Dawar C."/>
            <person name="Phanindranath R."/>
            <person name="Mutnuri L."/>
            <person name="Dayal A.M."/>
        </authorList>
    </citation>
    <scope>NUCLEOTIDE SEQUENCE [LARGE SCALE GENOMIC DNA]</scope>
    <source>
        <strain evidence="2 3">KG-16</strain>
    </source>
</reference>
<reference evidence="3" key="1">
    <citation type="submission" date="2015-01" db="EMBL/GenBank/DDBJ databases">
        <title>Draft genome sequence of Rhodococcus pyridinivorans strain KG-16, a hydrocarbon-degrading bacterium.</title>
        <authorList>
            <person name="Aggarwal R.K."/>
            <person name="Dawar C."/>
        </authorList>
    </citation>
    <scope>NUCLEOTIDE SEQUENCE [LARGE SCALE GENOMIC DNA]</scope>
    <source>
        <strain evidence="3">KG-16</strain>
    </source>
</reference>
<organism evidence="2 3">
    <name type="scientific">Rhodococcus pyridinivorans KG-16</name>
    <dbReference type="NCBI Taxonomy" id="1441730"/>
    <lineage>
        <taxon>Bacteria</taxon>
        <taxon>Bacillati</taxon>
        <taxon>Actinomycetota</taxon>
        <taxon>Actinomycetes</taxon>
        <taxon>Mycobacteriales</taxon>
        <taxon>Nocardiaceae</taxon>
        <taxon>Rhodococcus</taxon>
    </lineage>
</organism>
<sequence>MYVITNRIDVPADTTEAFEKVFVESMRSTLDGVPGLNRTTLMRPAADGLPYVSTMEFDSKDDFLAWLRSDSFKASHSDDQAPGMQAPSAVEQHTLIEDIVFEK</sequence>
<gene>
    <name evidence="2" type="ORF">Z045_09275</name>
</gene>
<keyword evidence="2" id="KW-0503">Monooxygenase</keyword>
<dbReference type="PROSITE" id="PS51725">
    <property type="entry name" value="ABM"/>
    <property type="match status" value="1"/>
</dbReference>
<dbReference type="PANTHER" id="PTHR34474">
    <property type="entry name" value="SIGNAL TRANSDUCTION PROTEIN TRAP"/>
    <property type="match status" value="1"/>
</dbReference>